<evidence type="ECO:0000256" key="4">
    <source>
        <dbReference type="ARBA" id="ARBA00022723"/>
    </source>
</evidence>
<comment type="cofactor">
    <cofactor evidence="1">
        <name>Mg(2+)</name>
        <dbReference type="ChEBI" id="CHEBI:18420"/>
    </cofactor>
</comment>
<dbReference type="InterPro" id="IPR050556">
    <property type="entry name" value="Type_II_TA_system_RNase"/>
</dbReference>
<dbReference type="InterPro" id="IPR002716">
    <property type="entry name" value="PIN_dom"/>
</dbReference>
<dbReference type="SUPFAM" id="SSF88723">
    <property type="entry name" value="PIN domain-like"/>
    <property type="match status" value="1"/>
</dbReference>
<dbReference type="InterPro" id="IPR029060">
    <property type="entry name" value="PIN-like_dom_sf"/>
</dbReference>
<dbReference type="Proteomes" id="UP000034531">
    <property type="component" value="Unassembled WGS sequence"/>
</dbReference>
<dbReference type="GO" id="GO:0046872">
    <property type="term" value="F:metal ion binding"/>
    <property type="evidence" value="ECO:0007669"/>
    <property type="project" value="UniProtKB-KW"/>
</dbReference>
<accession>A0A0G0RII0</accession>
<evidence type="ECO:0000256" key="7">
    <source>
        <dbReference type="ARBA" id="ARBA00038093"/>
    </source>
</evidence>
<dbReference type="Pfam" id="PF01850">
    <property type="entry name" value="PIN"/>
    <property type="match status" value="1"/>
</dbReference>
<evidence type="ECO:0000313" key="9">
    <source>
        <dbReference type="EMBL" id="KKR49651.1"/>
    </source>
</evidence>
<dbReference type="AlphaFoldDB" id="A0A0G0RII0"/>
<dbReference type="CDD" id="cd18741">
    <property type="entry name" value="PIN_VapC4-5_FitB-like"/>
    <property type="match status" value="1"/>
</dbReference>
<evidence type="ECO:0000256" key="2">
    <source>
        <dbReference type="ARBA" id="ARBA00022649"/>
    </source>
</evidence>
<dbReference type="GO" id="GO:0016787">
    <property type="term" value="F:hydrolase activity"/>
    <property type="evidence" value="ECO:0007669"/>
    <property type="project" value="UniProtKB-KW"/>
</dbReference>
<protein>
    <submittedName>
        <fullName evidence="9">Putative ribonuclease VapC</fullName>
    </submittedName>
</protein>
<reference evidence="9 10" key="1">
    <citation type="journal article" date="2015" name="Nature">
        <title>rRNA introns, odd ribosomes, and small enigmatic genomes across a large radiation of phyla.</title>
        <authorList>
            <person name="Brown C.T."/>
            <person name="Hug L.A."/>
            <person name="Thomas B.C."/>
            <person name="Sharon I."/>
            <person name="Castelle C.J."/>
            <person name="Singh A."/>
            <person name="Wilkins M.J."/>
            <person name="Williams K.H."/>
            <person name="Banfield J.F."/>
        </authorList>
    </citation>
    <scope>NUCLEOTIDE SEQUENCE [LARGE SCALE GENOMIC DNA]</scope>
</reference>
<evidence type="ECO:0000313" key="10">
    <source>
        <dbReference type="Proteomes" id="UP000034531"/>
    </source>
</evidence>
<keyword evidence="3" id="KW-0540">Nuclease</keyword>
<dbReference type="EMBL" id="LBYI01000022">
    <property type="protein sequence ID" value="KKR49651.1"/>
    <property type="molecule type" value="Genomic_DNA"/>
</dbReference>
<evidence type="ECO:0000259" key="8">
    <source>
        <dbReference type="Pfam" id="PF01850"/>
    </source>
</evidence>
<organism evidence="9 10">
    <name type="scientific">Candidatus Curtissbacteria bacterium GW2011_GWA1_40_16</name>
    <dbReference type="NCBI Taxonomy" id="1618405"/>
    <lineage>
        <taxon>Bacteria</taxon>
        <taxon>Candidatus Curtissiibacteriota</taxon>
    </lineage>
</organism>
<evidence type="ECO:0000256" key="1">
    <source>
        <dbReference type="ARBA" id="ARBA00001946"/>
    </source>
</evidence>
<feature type="domain" description="PIN" evidence="8">
    <location>
        <begin position="3"/>
        <end position="114"/>
    </location>
</feature>
<evidence type="ECO:0000256" key="6">
    <source>
        <dbReference type="ARBA" id="ARBA00022842"/>
    </source>
</evidence>
<sequence length="126" mass="14433">MFLLDTDVLIWVLRGKKEVKEKVSKLKEESHLAISVISIAEIFRNIFPSELSTTEDFLNLHIIFDLDQKTAKIAGLYCQHYQKQLKNLTLDDCLIAGCANVNDLTLVTLNTKHFSMKDIKTLNPLR</sequence>
<comment type="similarity">
    <text evidence="7">Belongs to the PINc/VapC protein family.</text>
</comment>
<proteinExistence type="inferred from homology"/>
<keyword evidence="2" id="KW-1277">Toxin-antitoxin system</keyword>
<dbReference type="GO" id="GO:0004518">
    <property type="term" value="F:nuclease activity"/>
    <property type="evidence" value="ECO:0007669"/>
    <property type="project" value="UniProtKB-KW"/>
</dbReference>
<dbReference type="Gene3D" id="3.40.50.1010">
    <property type="entry name" value="5'-nuclease"/>
    <property type="match status" value="1"/>
</dbReference>
<keyword evidence="4" id="KW-0479">Metal-binding</keyword>
<comment type="caution">
    <text evidence="9">The sequence shown here is derived from an EMBL/GenBank/DDBJ whole genome shotgun (WGS) entry which is preliminary data.</text>
</comment>
<keyword evidence="6" id="KW-0460">Magnesium</keyword>
<gene>
    <name evidence="9" type="ORF">UT84_C0022G0014</name>
</gene>
<evidence type="ECO:0000256" key="5">
    <source>
        <dbReference type="ARBA" id="ARBA00022801"/>
    </source>
</evidence>
<evidence type="ECO:0000256" key="3">
    <source>
        <dbReference type="ARBA" id="ARBA00022722"/>
    </source>
</evidence>
<dbReference type="PANTHER" id="PTHR33653:SF1">
    <property type="entry name" value="RIBONUCLEASE VAPC2"/>
    <property type="match status" value="1"/>
</dbReference>
<keyword evidence="5" id="KW-0378">Hydrolase</keyword>
<name>A0A0G0RII0_9BACT</name>
<dbReference type="PANTHER" id="PTHR33653">
    <property type="entry name" value="RIBONUCLEASE VAPC2"/>
    <property type="match status" value="1"/>
</dbReference>